<evidence type="ECO:0000313" key="9">
    <source>
        <dbReference type="EMBL" id="PRW56928.1"/>
    </source>
</evidence>
<gene>
    <name evidence="9" type="ORF">C2E21_4305</name>
</gene>
<keyword evidence="5 6" id="KW-0472">Membrane</keyword>
<keyword evidence="3 6" id="KW-0812">Transmembrane</keyword>
<feature type="repeat" description="Solcar" evidence="6">
    <location>
        <begin position="35"/>
        <end position="121"/>
    </location>
</feature>
<comment type="subcellular location">
    <subcellularLocation>
        <location evidence="1">Membrane</location>
        <topology evidence="1">Multi-pass membrane protein</topology>
    </subcellularLocation>
</comment>
<evidence type="ECO:0000256" key="2">
    <source>
        <dbReference type="ARBA" id="ARBA00022448"/>
    </source>
</evidence>
<dbReference type="GO" id="GO:0015187">
    <property type="term" value="F:glycine transmembrane transporter activity"/>
    <property type="evidence" value="ECO:0007669"/>
    <property type="project" value="TreeGrafter"/>
</dbReference>
<dbReference type="AlphaFoldDB" id="A0A2P6TS99"/>
<dbReference type="InterPro" id="IPR018108">
    <property type="entry name" value="MCP_transmembrane"/>
</dbReference>
<dbReference type="GO" id="GO:0016020">
    <property type="term" value="C:membrane"/>
    <property type="evidence" value="ECO:0007669"/>
    <property type="project" value="UniProtKB-SubCell"/>
</dbReference>
<evidence type="ECO:0000256" key="3">
    <source>
        <dbReference type="ARBA" id="ARBA00022692"/>
    </source>
</evidence>
<keyword evidence="10" id="KW-1185">Reference proteome</keyword>
<evidence type="ECO:0000256" key="4">
    <source>
        <dbReference type="ARBA" id="ARBA00022737"/>
    </source>
</evidence>
<dbReference type="OrthoDB" id="1924968at2759"/>
<dbReference type="PANTHER" id="PTHR46181">
    <property type="entry name" value="MITOCHONDRIAL GLYCINE TRANSPORTER"/>
    <property type="match status" value="1"/>
</dbReference>
<reference evidence="9 10" key="1">
    <citation type="journal article" date="2018" name="Plant J.">
        <title>Genome sequences of Chlorella sorokiniana UTEX 1602 and Micractinium conductrix SAG 241.80: implications to maltose excretion by a green alga.</title>
        <authorList>
            <person name="Arriola M.B."/>
            <person name="Velmurugan N."/>
            <person name="Zhang Y."/>
            <person name="Plunkett M.H."/>
            <person name="Hondzo H."/>
            <person name="Barney B.M."/>
        </authorList>
    </citation>
    <scope>NUCLEOTIDE SEQUENCE [LARGE SCALE GENOMIC DNA]</scope>
    <source>
        <strain evidence="10">UTEX 1602</strain>
    </source>
</reference>
<organism evidence="9 10">
    <name type="scientific">Chlorella sorokiniana</name>
    <name type="common">Freshwater green alga</name>
    <dbReference type="NCBI Taxonomy" id="3076"/>
    <lineage>
        <taxon>Eukaryota</taxon>
        <taxon>Viridiplantae</taxon>
        <taxon>Chlorophyta</taxon>
        <taxon>core chlorophytes</taxon>
        <taxon>Trebouxiophyceae</taxon>
        <taxon>Chlorellales</taxon>
        <taxon>Chlorellaceae</taxon>
        <taxon>Chlorella clade</taxon>
        <taxon>Chlorella</taxon>
    </lineage>
</organism>
<keyword evidence="4" id="KW-0677">Repeat</keyword>
<feature type="compositionally biased region" description="Low complexity" evidence="8">
    <location>
        <begin position="1"/>
        <end position="28"/>
    </location>
</feature>
<dbReference type="PROSITE" id="PS50920">
    <property type="entry name" value="SOLCAR"/>
    <property type="match status" value="3"/>
</dbReference>
<evidence type="ECO:0000313" key="10">
    <source>
        <dbReference type="Proteomes" id="UP000239899"/>
    </source>
</evidence>
<evidence type="ECO:0000256" key="1">
    <source>
        <dbReference type="ARBA" id="ARBA00004141"/>
    </source>
</evidence>
<evidence type="ECO:0000256" key="6">
    <source>
        <dbReference type="PROSITE-ProRule" id="PRU00282"/>
    </source>
</evidence>
<dbReference type="InterPro" id="IPR002067">
    <property type="entry name" value="MCP"/>
</dbReference>
<proteinExistence type="inferred from homology"/>
<comment type="similarity">
    <text evidence="7">Belongs to the mitochondrial carrier (TC 2.A.29) family.</text>
</comment>
<feature type="repeat" description="Solcar" evidence="6">
    <location>
        <begin position="228"/>
        <end position="326"/>
    </location>
</feature>
<evidence type="ECO:0000256" key="5">
    <source>
        <dbReference type="ARBA" id="ARBA00023136"/>
    </source>
</evidence>
<dbReference type="GO" id="GO:1904983">
    <property type="term" value="P:glycine import into mitochondrion"/>
    <property type="evidence" value="ECO:0007669"/>
    <property type="project" value="TreeGrafter"/>
</dbReference>
<dbReference type="Gene3D" id="1.50.40.10">
    <property type="entry name" value="Mitochondrial carrier domain"/>
    <property type="match status" value="2"/>
</dbReference>
<dbReference type="PANTHER" id="PTHR46181:SF3">
    <property type="entry name" value="MITOCHONDRIAL GLYCINE TRANSPORTER"/>
    <property type="match status" value="1"/>
</dbReference>
<sequence length="358" mass="37372">MGAAASAQSAQPESQPQQPTQQQQQNGGSKKRKGKSKAASALSGVISGALVSAAVQPLDVIRTRMQADLAHGMMRSTVGTMRTIMAEGGWTTLWRGTQPTVIRLGLGAGLHFLILESVKPLFEQRQADGSLAMSAMGAMITGGLSRTLAAVAACPFTIVKTRMEYSGAGGHAYRGTLHALSSIWRHEGVRGLYAGLGPTALSQAPFSALYYMFYTRLQRQLKGDSERPSMGVNFVSGTLAAVAATVLTQPADVVRTRMQLNLATATAGAAGAAAAAAAPHTTVGIFRHIMAEHGVRGLLSGAAPRVVKRTLQTALLWTLYEELFPAFTRLGEAVTRMRQGQAGGSGEADGAGSHSKGA</sequence>
<feature type="region of interest" description="Disordered" evidence="8">
    <location>
        <begin position="338"/>
        <end position="358"/>
    </location>
</feature>
<evidence type="ECO:0000256" key="7">
    <source>
        <dbReference type="RuleBase" id="RU000488"/>
    </source>
</evidence>
<name>A0A2P6TS99_CHLSO</name>
<dbReference type="SUPFAM" id="SSF103506">
    <property type="entry name" value="Mitochondrial carrier"/>
    <property type="match status" value="1"/>
</dbReference>
<dbReference type="GO" id="GO:0005739">
    <property type="term" value="C:mitochondrion"/>
    <property type="evidence" value="ECO:0007669"/>
    <property type="project" value="TreeGrafter"/>
</dbReference>
<feature type="region of interest" description="Disordered" evidence="8">
    <location>
        <begin position="1"/>
        <end position="38"/>
    </location>
</feature>
<comment type="caution">
    <text evidence="9">The sequence shown here is derived from an EMBL/GenBank/DDBJ whole genome shotgun (WGS) entry which is preliminary data.</text>
</comment>
<accession>A0A2P6TS99</accession>
<dbReference type="PRINTS" id="PR00926">
    <property type="entry name" value="MITOCARRIER"/>
</dbReference>
<evidence type="ECO:0000256" key="8">
    <source>
        <dbReference type="SAM" id="MobiDB-lite"/>
    </source>
</evidence>
<feature type="repeat" description="Solcar" evidence="6">
    <location>
        <begin position="133"/>
        <end position="220"/>
    </location>
</feature>
<dbReference type="InterPro" id="IPR023395">
    <property type="entry name" value="MCP_dom_sf"/>
</dbReference>
<dbReference type="Proteomes" id="UP000239899">
    <property type="component" value="Unassembled WGS sequence"/>
</dbReference>
<dbReference type="EMBL" id="LHPG02000007">
    <property type="protein sequence ID" value="PRW56928.1"/>
    <property type="molecule type" value="Genomic_DNA"/>
</dbReference>
<keyword evidence="2 7" id="KW-0813">Transport</keyword>
<dbReference type="Pfam" id="PF00153">
    <property type="entry name" value="Mito_carr"/>
    <property type="match status" value="3"/>
</dbReference>
<protein>
    <submittedName>
        <fullName evidence="9">Mitochondrial iron import</fullName>
    </submittedName>
</protein>